<accession>A0A811USB7</accession>
<dbReference type="AlphaFoldDB" id="A0A811USB7"/>
<feature type="region of interest" description="Disordered" evidence="1">
    <location>
        <begin position="1"/>
        <end position="21"/>
    </location>
</feature>
<evidence type="ECO:0000313" key="2">
    <source>
        <dbReference type="EMBL" id="CAD7000657.1"/>
    </source>
</evidence>
<dbReference type="EMBL" id="CAJHJT010000012">
    <property type="protein sequence ID" value="CAD7000657.1"/>
    <property type="molecule type" value="Genomic_DNA"/>
</dbReference>
<keyword evidence="3" id="KW-1185">Reference proteome</keyword>
<dbReference type="Proteomes" id="UP000606786">
    <property type="component" value="Unassembled WGS sequence"/>
</dbReference>
<evidence type="ECO:0000313" key="3">
    <source>
        <dbReference type="Proteomes" id="UP000606786"/>
    </source>
</evidence>
<gene>
    <name evidence="2" type="ORF">CCAP1982_LOCUS9131</name>
</gene>
<proteinExistence type="predicted"/>
<comment type="caution">
    <text evidence="2">The sequence shown here is derived from an EMBL/GenBank/DDBJ whole genome shotgun (WGS) entry which is preliminary data.</text>
</comment>
<reference evidence="2" key="1">
    <citation type="submission" date="2020-11" db="EMBL/GenBank/DDBJ databases">
        <authorList>
            <person name="Whitehead M."/>
        </authorList>
    </citation>
    <scope>NUCLEOTIDE SEQUENCE</scope>
    <source>
        <strain evidence="2">EGII</strain>
    </source>
</reference>
<protein>
    <submittedName>
        <fullName evidence="2">(Mediterranean fruit fly) hypothetical protein</fullName>
    </submittedName>
</protein>
<feature type="compositionally biased region" description="Basic residues" evidence="1">
    <location>
        <begin position="1"/>
        <end position="12"/>
    </location>
</feature>
<feature type="non-terminal residue" evidence="2">
    <location>
        <position position="1"/>
    </location>
</feature>
<organism evidence="2 3">
    <name type="scientific">Ceratitis capitata</name>
    <name type="common">Mediterranean fruit fly</name>
    <name type="synonym">Tephritis capitata</name>
    <dbReference type="NCBI Taxonomy" id="7213"/>
    <lineage>
        <taxon>Eukaryota</taxon>
        <taxon>Metazoa</taxon>
        <taxon>Ecdysozoa</taxon>
        <taxon>Arthropoda</taxon>
        <taxon>Hexapoda</taxon>
        <taxon>Insecta</taxon>
        <taxon>Pterygota</taxon>
        <taxon>Neoptera</taxon>
        <taxon>Endopterygota</taxon>
        <taxon>Diptera</taxon>
        <taxon>Brachycera</taxon>
        <taxon>Muscomorpha</taxon>
        <taxon>Tephritoidea</taxon>
        <taxon>Tephritidae</taxon>
        <taxon>Ceratitis</taxon>
        <taxon>Ceratitis</taxon>
    </lineage>
</organism>
<evidence type="ECO:0000256" key="1">
    <source>
        <dbReference type="SAM" id="MobiDB-lite"/>
    </source>
</evidence>
<name>A0A811USB7_CERCA</name>
<sequence length="53" mass="6194">KLSIAKRGKNKKFPSNTITPTLTQAQHFNNYRNNQQPTTVLKNIILTQYVHRK</sequence>